<evidence type="ECO:0000313" key="2">
    <source>
        <dbReference type="EMBL" id="GGH32531.1"/>
    </source>
</evidence>
<sequence>MKKEGHLSDTEIQQYALGESRIAHTLTSHIEHCPQCSAYVKFYREIARNLSSPTAEVFDFELAPLVLAKLPAKRARKANELVFVICISAIGMVAGTGLFWYLNAGLLSKIPSNNSAIICGFLLTCGLLFSFLTTNLRREYILKIRQLAGSGHLQQYPDAAV</sequence>
<feature type="transmembrane region" description="Helical" evidence="1">
    <location>
        <begin position="114"/>
        <end position="136"/>
    </location>
</feature>
<evidence type="ECO:0008006" key="4">
    <source>
        <dbReference type="Google" id="ProtNLM"/>
    </source>
</evidence>
<keyword evidence="1" id="KW-1133">Transmembrane helix</keyword>
<reference evidence="3" key="1">
    <citation type="journal article" date="2019" name="Int. J. Syst. Evol. Microbiol.">
        <title>The Global Catalogue of Microorganisms (GCM) 10K type strain sequencing project: providing services to taxonomists for standard genome sequencing and annotation.</title>
        <authorList>
            <consortium name="The Broad Institute Genomics Platform"/>
            <consortium name="The Broad Institute Genome Sequencing Center for Infectious Disease"/>
            <person name="Wu L."/>
            <person name="Ma J."/>
        </authorList>
    </citation>
    <scope>NUCLEOTIDE SEQUENCE [LARGE SCALE GENOMIC DNA]</scope>
    <source>
        <strain evidence="3">CGMCC 1.15288</strain>
    </source>
</reference>
<protein>
    <recommendedName>
        <fullName evidence="4">Zinc-finger domain-containing protein</fullName>
    </recommendedName>
</protein>
<keyword evidence="3" id="KW-1185">Reference proteome</keyword>
<comment type="caution">
    <text evidence="2">The sequence shown here is derived from an EMBL/GenBank/DDBJ whole genome shotgun (WGS) entry which is preliminary data.</text>
</comment>
<dbReference type="EMBL" id="BMIA01000001">
    <property type="protein sequence ID" value="GGH32531.1"/>
    <property type="molecule type" value="Genomic_DNA"/>
</dbReference>
<name>A0ABQ1YQA8_9BACT</name>
<dbReference type="RefSeq" id="WP_188931636.1">
    <property type="nucleotide sequence ID" value="NZ_BMIA01000001.1"/>
</dbReference>
<accession>A0ABQ1YQA8</accession>
<evidence type="ECO:0000256" key="1">
    <source>
        <dbReference type="SAM" id="Phobius"/>
    </source>
</evidence>
<keyword evidence="1" id="KW-0472">Membrane</keyword>
<gene>
    <name evidence="2" type="ORF">GCM10007423_22110</name>
</gene>
<organism evidence="2 3">
    <name type="scientific">Dyadobacter endophyticus</name>
    <dbReference type="NCBI Taxonomy" id="1749036"/>
    <lineage>
        <taxon>Bacteria</taxon>
        <taxon>Pseudomonadati</taxon>
        <taxon>Bacteroidota</taxon>
        <taxon>Cytophagia</taxon>
        <taxon>Cytophagales</taxon>
        <taxon>Spirosomataceae</taxon>
        <taxon>Dyadobacter</taxon>
    </lineage>
</organism>
<feature type="transmembrane region" description="Helical" evidence="1">
    <location>
        <begin position="81"/>
        <end position="102"/>
    </location>
</feature>
<proteinExistence type="predicted"/>
<evidence type="ECO:0000313" key="3">
    <source>
        <dbReference type="Proteomes" id="UP000600214"/>
    </source>
</evidence>
<dbReference type="Proteomes" id="UP000600214">
    <property type="component" value="Unassembled WGS sequence"/>
</dbReference>
<keyword evidence="1" id="KW-0812">Transmembrane</keyword>